<dbReference type="Proteomes" id="UP000447574">
    <property type="component" value="Unassembled WGS sequence"/>
</dbReference>
<dbReference type="EMBL" id="WIWF01000055">
    <property type="protein sequence ID" value="MQT75627.1"/>
    <property type="molecule type" value="Genomic_DNA"/>
</dbReference>
<name>A0A7X1WVT6_9PSED</name>
<dbReference type="RefSeq" id="WP_153438521.1">
    <property type="nucleotide sequence ID" value="NZ_WIWF01000055.1"/>
</dbReference>
<evidence type="ECO:0000313" key="1">
    <source>
        <dbReference type="EMBL" id="MQT75627.1"/>
    </source>
</evidence>
<accession>A0A7X1WVT6</accession>
<comment type="caution">
    <text evidence="1">The sequence shown here is derived from an EMBL/GenBank/DDBJ whole genome shotgun (WGS) entry which is preliminary data.</text>
</comment>
<evidence type="ECO:0000313" key="2">
    <source>
        <dbReference type="Proteomes" id="UP000447574"/>
    </source>
</evidence>
<sequence>MAQSELQRIEAEIDDAFANNALAKLPFAQSAWTLLSVVEDHNFKITVVSPLEENLAAIFVDGLMNALAYPLRACYQSSVKGSAPFKRELVDEHYELAYKWLEASKDYVHFCSIFSLYHANEIELHVKGHNLVPSDWSNHDLSYEAYNRFVAKRDPEYEPILRPNLILRQLKACMRVSGGVYSVDFTRRLMDELTTAFQDTFKSRHTLPENWQFTRFSLADYRKVFTSLQSMAATWFLARQLVAADGAPALAFASALWTPRRGVLVATLARHTGLKKAVVTDVLQYLTFGEMGIRKPDIAIQPIVDLTNGQYAVSPFVMAHVHAERNLCVLLNQIPNERQRYLQLVEEKEQQVRSETIASLSELGLDFKYGQLADTDIDLAIIDRKAKQCLCVEIKWFIEPAEIREVLAKTEELIKGTAQARKISKAFLENNNRLMSLLDIDQSYDFLTIVGSVNFIGGHRAQHPDVPITKLWHLASEIRKRGGLDGVLEWLRSRSYLPRRGQEYKAREILIQCGEWHSTWYGIGYV</sequence>
<proteinExistence type="predicted"/>
<dbReference type="AlphaFoldDB" id="A0A7X1WVT6"/>
<gene>
    <name evidence="1" type="ORF">GHO37_15100</name>
</gene>
<organism evidence="1 2">
    <name type="scientific">Pseudomonas helleri</name>
    <dbReference type="NCBI Taxonomy" id="1608996"/>
    <lineage>
        <taxon>Bacteria</taxon>
        <taxon>Pseudomonadati</taxon>
        <taxon>Pseudomonadota</taxon>
        <taxon>Gammaproteobacteria</taxon>
        <taxon>Pseudomonadales</taxon>
        <taxon>Pseudomonadaceae</taxon>
        <taxon>Pseudomonas</taxon>
    </lineage>
</organism>
<reference evidence="1 2" key="1">
    <citation type="submission" date="2019-10" db="EMBL/GenBank/DDBJ databases">
        <title>Evaluation of single-gene subtyping targets for Pseudomonas.</title>
        <authorList>
            <person name="Reichler S.J."/>
            <person name="Orsi R.H."/>
            <person name="Wiedmann M."/>
            <person name="Martin N.H."/>
            <person name="Murphy S.I."/>
        </authorList>
    </citation>
    <scope>NUCLEOTIDE SEQUENCE [LARGE SCALE GENOMIC DNA]</scope>
    <source>
        <strain evidence="1 2">FSL R10-2932</strain>
    </source>
</reference>
<evidence type="ECO:0008006" key="3">
    <source>
        <dbReference type="Google" id="ProtNLM"/>
    </source>
</evidence>
<protein>
    <recommendedName>
        <fullName evidence="3">Restriction endonuclease</fullName>
    </recommendedName>
</protein>